<name>A0A9W8GAU5_9FUNG</name>
<reference evidence="1" key="1">
    <citation type="submission" date="2022-07" db="EMBL/GenBank/DDBJ databases">
        <title>Phylogenomic reconstructions and comparative analyses of Kickxellomycotina fungi.</title>
        <authorList>
            <person name="Reynolds N.K."/>
            <person name="Stajich J.E."/>
            <person name="Barry K."/>
            <person name="Grigoriev I.V."/>
            <person name="Crous P."/>
            <person name="Smith M.E."/>
        </authorList>
    </citation>
    <scope>NUCLEOTIDE SEQUENCE</scope>
    <source>
        <strain evidence="1">CBS 109367</strain>
    </source>
</reference>
<protein>
    <submittedName>
        <fullName evidence="1">Uncharacterized protein</fullName>
    </submittedName>
</protein>
<evidence type="ECO:0000313" key="1">
    <source>
        <dbReference type="EMBL" id="KAJ2684321.1"/>
    </source>
</evidence>
<comment type="caution">
    <text evidence="1">The sequence shown here is derived from an EMBL/GenBank/DDBJ whole genome shotgun (WGS) entry which is preliminary data.</text>
</comment>
<keyword evidence="2" id="KW-1185">Reference proteome</keyword>
<dbReference type="OrthoDB" id="5597839at2759"/>
<organism evidence="1 2">
    <name type="scientific">Coemansia spiralis</name>
    <dbReference type="NCBI Taxonomy" id="417178"/>
    <lineage>
        <taxon>Eukaryota</taxon>
        <taxon>Fungi</taxon>
        <taxon>Fungi incertae sedis</taxon>
        <taxon>Zoopagomycota</taxon>
        <taxon>Kickxellomycotina</taxon>
        <taxon>Kickxellomycetes</taxon>
        <taxon>Kickxellales</taxon>
        <taxon>Kickxellaceae</taxon>
        <taxon>Coemansia</taxon>
    </lineage>
</organism>
<sequence length="97" mass="11258">MRDVATRTDDDLPLRQSQISVIRSVLGQQFVFPDEAAADEGDICALPTLYNCLHNHYDNHCQRYGNDINHSLNNGKLYRHFHDNFGEHVHSYSHHVR</sequence>
<dbReference type="Proteomes" id="UP001151516">
    <property type="component" value="Unassembled WGS sequence"/>
</dbReference>
<proteinExistence type="predicted"/>
<gene>
    <name evidence="1" type="ORF">IWW39_004979</name>
</gene>
<evidence type="ECO:0000313" key="2">
    <source>
        <dbReference type="Proteomes" id="UP001151516"/>
    </source>
</evidence>
<accession>A0A9W8GAU5</accession>
<dbReference type="AlphaFoldDB" id="A0A9W8GAU5"/>
<dbReference type="EMBL" id="JANBTX010000218">
    <property type="protein sequence ID" value="KAJ2684321.1"/>
    <property type="molecule type" value="Genomic_DNA"/>
</dbReference>